<proteinExistence type="inferred from homology"/>
<evidence type="ECO:0000256" key="2">
    <source>
        <dbReference type="ARBA" id="ARBA00022857"/>
    </source>
</evidence>
<feature type="domain" description="Ketopantoate reductase C-terminal" evidence="6">
    <location>
        <begin position="177"/>
        <end position="302"/>
    </location>
</feature>
<dbReference type="SUPFAM" id="SSF51735">
    <property type="entry name" value="NAD(P)-binding Rossmann-fold domains"/>
    <property type="match status" value="1"/>
</dbReference>
<reference evidence="7 8" key="1">
    <citation type="submission" date="2020-04" db="EMBL/GenBank/DDBJ databases">
        <title>Bacillus sp. UniB3 isolated from commercial digestive syrup.</title>
        <authorList>
            <person name="Thorat V."/>
            <person name="Kirdat K."/>
            <person name="Tiwarekar B."/>
            <person name="Yadav A."/>
        </authorList>
    </citation>
    <scope>NUCLEOTIDE SEQUENCE [LARGE SCALE GENOMIC DNA]</scope>
    <source>
        <strain evidence="7 8">UniB3</strain>
    </source>
</reference>
<dbReference type="InterPro" id="IPR013328">
    <property type="entry name" value="6PGD_dom2"/>
</dbReference>
<dbReference type="InterPro" id="IPR008927">
    <property type="entry name" value="6-PGluconate_DH-like_C_sf"/>
</dbReference>
<evidence type="ECO:0000259" key="5">
    <source>
        <dbReference type="Pfam" id="PF02558"/>
    </source>
</evidence>
<evidence type="ECO:0000256" key="4">
    <source>
        <dbReference type="RuleBase" id="RU362068"/>
    </source>
</evidence>
<dbReference type="GO" id="GO:0015940">
    <property type="term" value="P:pantothenate biosynthetic process"/>
    <property type="evidence" value="ECO:0007669"/>
    <property type="project" value="UniProtKB-UniPathway"/>
</dbReference>
<comment type="pathway">
    <text evidence="4">Cofactor biosynthesis; (R)-pantothenate biosynthesis; (R)-pantoate from 3-methyl-2-oxobutanoate: step 2/2.</text>
</comment>
<dbReference type="InterPro" id="IPR036291">
    <property type="entry name" value="NAD(P)-bd_dom_sf"/>
</dbReference>
<dbReference type="RefSeq" id="WP_169188446.1">
    <property type="nucleotide sequence ID" value="NZ_JABBPK010000001.1"/>
</dbReference>
<accession>A0A7Y0PM96</accession>
<dbReference type="FunFam" id="1.10.1040.10:FF:000017">
    <property type="entry name" value="2-dehydropantoate 2-reductase"/>
    <property type="match status" value="1"/>
</dbReference>
<evidence type="ECO:0000256" key="3">
    <source>
        <dbReference type="ARBA" id="ARBA00023002"/>
    </source>
</evidence>
<keyword evidence="4" id="KW-0566">Pantothenate biosynthesis</keyword>
<dbReference type="GO" id="GO:0008677">
    <property type="term" value="F:2-dehydropantoate 2-reductase activity"/>
    <property type="evidence" value="ECO:0007669"/>
    <property type="project" value="UniProtKB-EC"/>
</dbReference>
<dbReference type="EC" id="1.1.1.169" evidence="4"/>
<feature type="domain" description="Ketopantoate reductase N-terminal" evidence="5">
    <location>
        <begin position="6"/>
        <end position="149"/>
    </location>
</feature>
<dbReference type="Proteomes" id="UP000588491">
    <property type="component" value="Unassembled WGS sequence"/>
</dbReference>
<keyword evidence="8" id="KW-1185">Reference proteome</keyword>
<dbReference type="PANTHER" id="PTHR21708:SF26">
    <property type="entry name" value="2-DEHYDROPANTOATE 2-REDUCTASE"/>
    <property type="match status" value="1"/>
</dbReference>
<dbReference type="Pfam" id="PF02558">
    <property type="entry name" value="ApbA"/>
    <property type="match status" value="1"/>
</dbReference>
<comment type="similarity">
    <text evidence="1 4">Belongs to the ketopantoate reductase family.</text>
</comment>
<evidence type="ECO:0000313" key="7">
    <source>
        <dbReference type="EMBL" id="NMO77540.1"/>
    </source>
</evidence>
<keyword evidence="2 4" id="KW-0521">NADP</keyword>
<keyword evidence="3 4" id="KW-0560">Oxidoreductase</keyword>
<organism evidence="7 8">
    <name type="scientific">Niallia alba</name>
    <dbReference type="NCBI Taxonomy" id="2729105"/>
    <lineage>
        <taxon>Bacteria</taxon>
        <taxon>Bacillati</taxon>
        <taxon>Bacillota</taxon>
        <taxon>Bacilli</taxon>
        <taxon>Bacillales</taxon>
        <taxon>Bacillaceae</taxon>
        <taxon>Niallia</taxon>
    </lineage>
</organism>
<dbReference type="UniPathway" id="UPA00028">
    <property type="reaction ID" value="UER00004"/>
</dbReference>
<name>A0A7Y0PM96_9BACI</name>
<dbReference type="PANTHER" id="PTHR21708">
    <property type="entry name" value="PROBABLE 2-DEHYDROPANTOATE 2-REDUCTASE"/>
    <property type="match status" value="1"/>
</dbReference>
<gene>
    <name evidence="7" type="ORF">HHU08_11090</name>
</gene>
<comment type="catalytic activity">
    <reaction evidence="4">
        <text>(R)-pantoate + NADP(+) = 2-dehydropantoate + NADPH + H(+)</text>
        <dbReference type="Rhea" id="RHEA:16233"/>
        <dbReference type="ChEBI" id="CHEBI:11561"/>
        <dbReference type="ChEBI" id="CHEBI:15378"/>
        <dbReference type="ChEBI" id="CHEBI:15980"/>
        <dbReference type="ChEBI" id="CHEBI:57783"/>
        <dbReference type="ChEBI" id="CHEBI:58349"/>
        <dbReference type="EC" id="1.1.1.169"/>
    </reaction>
</comment>
<sequence length="312" mass="35245">MAIKKIGIVGLGAIGAVYGKMLQNIEELEVKIIVDEHRKTKYEKEKFYINGEETSYHYINPETQSDSFDLLLLAVKYGQLQEAISLIRPFVGEQTVILSLLNGITSEEEIAKSYGEEKVLYSICNGIDSTREDNRIYYSNAGIITFGEKENLELTDRVKEVKHCLERANISVDVPADMERALWNKFMINVGMNQASAVTRAPYAFFQKEGPARELAKSAMKEVIKLAQAKRIDLTEQDMDYFFANVLSKVGGTGKTSMLQDIEAGRKTEVALFAEKVIDYGQKLGIETPINQAFYRIIKTVEEMQEENSLIH</sequence>
<comment type="caution">
    <text evidence="7">The sequence shown here is derived from an EMBL/GenBank/DDBJ whole genome shotgun (WGS) entry which is preliminary data.</text>
</comment>
<dbReference type="Gene3D" id="1.10.1040.10">
    <property type="entry name" value="N-(1-d-carboxylethyl)-l-norvaline Dehydrogenase, domain 2"/>
    <property type="match status" value="1"/>
</dbReference>
<dbReference type="EMBL" id="JABBPK010000001">
    <property type="protein sequence ID" value="NMO77540.1"/>
    <property type="molecule type" value="Genomic_DNA"/>
</dbReference>
<dbReference type="InterPro" id="IPR013332">
    <property type="entry name" value="KPR_N"/>
</dbReference>
<dbReference type="InterPro" id="IPR003710">
    <property type="entry name" value="ApbA"/>
</dbReference>
<dbReference type="InterPro" id="IPR051402">
    <property type="entry name" value="KPR-Related"/>
</dbReference>
<comment type="function">
    <text evidence="4">Catalyzes the NADPH-dependent reduction of ketopantoate into pantoic acid.</text>
</comment>
<dbReference type="GO" id="GO:0005737">
    <property type="term" value="C:cytoplasm"/>
    <property type="evidence" value="ECO:0007669"/>
    <property type="project" value="TreeGrafter"/>
</dbReference>
<dbReference type="Gene3D" id="3.40.50.720">
    <property type="entry name" value="NAD(P)-binding Rossmann-like Domain"/>
    <property type="match status" value="1"/>
</dbReference>
<dbReference type="AlphaFoldDB" id="A0A7Y0PM96"/>
<evidence type="ECO:0000259" key="6">
    <source>
        <dbReference type="Pfam" id="PF08546"/>
    </source>
</evidence>
<dbReference type="SUPFAM" id="SSF48179">
    <property type="entry name" value="6-phosphogluconate dehydrogenase C-terminal domain-like"/>
    <property type="match status" value="1"/>
</dbReference>
<evidence type="ECO:0000256" key="1">
    <source>
        <dbReference type="ARBA" id="ARBA00007870"/>
    </source>
</evidence>
<evidence type="ECO:0000313" key="8">
    <source>
        <dbReference type="Proteomes" id="UP000588491"/>
    </source>
</evidence>
<protein>
    <recommendedName>
        <fullName evidence="4">2-dehydropantoate 2-reductase</fullName>
        <ecNumber evidence="4">1.1.1.169</ecNumber>
    </recommendedName>
    <alternativeName>
        <fullName evidence="4">Ketopantoate reductase</fullName>
    </alternativeName>
</protein>
<dbReference type="InterPro" id="IPR013752">
    <property type="entry name" value="KPA_reductase"/>
</dbReference>
<dbReference type="NCBIfam" id="TIGR00745">
    <property type="entry name" value="apbA_panE"/>
    <property type="match status" value="1"/>
</dbReference>
<dbReference type="Pfam" id="PF08546">
    <property type="entry name" value="ApbA_C"/>
    <property type="match status" value="1"/>
</dbReference>